<evidence type="ECO:0000256" key="10">
    <source>
        <dbReference type="ARBA" id="ARBA00023180"/>
    </source>
</evidence>
<evidence type="ECO:0000256" key="2">
    <source>
        <dbReference type="ARBA" id="ARBA00004479"/>
    </source>
</evidence>
<name>A0ABM0T104_CAMSA</name>
<dbReference type="RefSeq" id="XP_010419191.1">
    <property type="nucleotide sequence ID" value="XM_010420889.1"/>
</dbReference>
<dbReference type="SUPFAM" id="SSF52058">
    <property type="entry name" value="L domain-like"/>
    <property type="match status" value="1"/>
</dbReference>
<organism evidence="13 14">
    <name type="scientific">Camelina sativa</name>
    <name type="common">False flax</name>
    <name type="synonym">Myagrum sativum</name>
    <dbReference type="NCBI Taxonomy" id="90675"/>
    <lineage>
        <taxon>Eukaryota</taxon>
        <taxon>Viridiplantae</taxon>
        <taxon>Streptophyta</taxon>
        <taxon>Embryophyta</taxon>
        <taxon>Tracheophyta</taxon>
        <taxon>Spermatophyta</taxon>
        <taxon>Magnoliopsida</taxon>
        <taxon>eudicotyledons</taxon>
        <taxon>Gunneridae</taxon>
        <taxon>Pentapetalae</taxon>
        <taxon>rosids</taxon>
        <taxon>malvids</taxon>
        <taxon>Brassicales</taxon>
        <taxon>Brassicaceae</taxon>
        <taxon>Camelineae</taxon>
        <taxon>Camelina</taxon>
    </lineage>
</organism>
<evidence type="ECO:0000256" key="7">
    <source>
        <dbReference type="ARBA" id="ARBA00022989"/>
    </source>
</evidence>
<evidence type="ECO:0000256" key="3">
    <source>
        <dbReference type="ARBA" id="ARBA00022614"/>
    </source>
</evidence>
<keyword evidence="5" id="KW-0732">Signal</keyword>
<dbReference type="InterPro" id="IPR001611">
    <property type="entry name" value="Leu-rich_rpt"/>
</dbReference>
<dbReference type="Gene3D" id="3.80.10.10">
    <property type="entry name" value="Ribonuclease Inhibitor"/>
    <property type="match status" value="2"/>
</dbReference>
<reference evidence="14" key="2">
    <citation type="submission" date="2025-08" db="UniProtKB">
        <authorList>
            <consortium name="RefSeq"/>
        </authorList>
    </citation>
    <scope>IDENTIFICATION</scope>
    <source>
        <tissue evidence="14">Leaf</tissue>
    </source>
</reference>
<protein>
    <submittedName>
        <fullName evidence="14">LRR receptor-like serine/threonine-protein kinase ERL2</fullName>
    </submittedName>
</protein>
<sequence length="443" mass="49816">MDIGKRDRDNRDSYTETVGDFGAENRDLANENRDFMEWIWGSNSCIKKERNALFELKKYIISLSEDGESNDHLTTWANDTKSDCCMWKGLKCDATSGRVIQLSISLLSSKSRLSAFSSLFDDVEGYRSLRKLRNLKTLNLSSNYFNNSIFPFLSAATSLTTLSLRYNDMDGSFPVKELRDLMNLEVLNLSGNRFNGSIPIQEFSYMRKLKALSLSGNEVSGSIELQGVCKLKHIEELDLSSNKLVGQFPLCITSLTGLRVLDLSSNNLIASSHLFLEVKISVECYFTGKLQFGEDVIPKSFSGLKNVESLDLSFNRLQGRIPPQLTDLSSLVVFNVSFNNLSGVIPEGRQFNTFDTQSYLGNPFLCGQANKISCNGNIFQEPDNGVEADESTTIDMESFYWSFAAAYVTILLGLLASLSFDSPWSRVWFYNVDVFVHKVRKLL</sequence>
<evidence type="ECO:0000256" key="9">
    <source>
        <dbReference type="ARBA" id="ARBA00023170"/>
    </source>
</evidence>
<dbReference type="PANTHER" id="PTHR27000">
    <property type="entry name" value="LEUCINE-RICH REPEAT RECEPTOR-LIKE PROTEIN KINASE FAMILY PROTEIN-RELATED"/>
    <property type="match status" value="1"/>
</dbReference>
<keyword evidence="8 11" id="KW-0472">Membrane</keyword>
<dbReference type="Proteomes" id="UP000694864">
    <property type="component" value="Chromosome 7"/>
</dbReference>
<evidence type="ECO:0000259" key="12">
    <source>
        <dbReference type="Pfam" id="PF08263"/>
    </source>
</evidence>
<dbReference type="PANTHER" id="PTHR27000:SF803">
    <property type="entry name" value="RECEPTOR-LIKE PROTEIN 45"/>
    <property type="match status" value="1"/>
</dbReference>
<evidence type="ECO:0000256" key="5">
    <source>
        <dbReference type="ARBA" id="ARBA00022729"/>
    </source>
</evidence>
<dbReference type="InterPro" id="IPR013210">
    <property type="entry name" value="LRR_N_plant-typ"/>
</dbReference>
<gene>
    <name evidence="14" type="primary">LOC104704871</name>
</gene>
<dbReference type="Pfam" id="PF00560">
    <property type="entry name" value="LRR_1"/>
    <property type="match status" value="4"/>
</dbReference>
<dbReference type="InterPro" id="IPR032675">
    <property type="entry name" value="LRR_dom_sf"/>
</dbReference>
<evidence type="ECO:0000256" key="4">
    <source>
        <dbReference type="ARBA" id="ARBA00022692"/>
    </source>
</evidence>
<keyword evidence="10" id="KW-0325">Glycoprotein</keyword>
<evidence type="ECO:0000256" key="11">
    <source>
        <dbReference type="SAM" id="Phobius"/>
    </source>
</evidence>
<dbReference type="PRINTS" id="PR00019">
    <property type="entry name" value="LEURICHRPT"/>
</dbReference>
<proteinExistence type="predicted"/>
<dbReference type="Pfam" id="PF08263">
    <property type="entry name" value="LRRNT_2"/>
    <property type="match status" value="1"/>
</dbReference>
<keyword evidence="4 11" id="KW-0812">Transmembrane</keyword>
<reference evidence="13" key="1">
    <citation type="journal article" date="2014" name="Nat. Commun.">
        <title>The emerging biofuel crop Camelina sativa retains a highly undifferentiated hexaploid genome structure.</title>
        <authorList>
            <person name="Kagale S."/>
            <person name="Koh C."/>
            <person name="Nixon J."/>
            <person name="Bollina V."/>
            <person name="Clarke W.E."/>
            <person name="Tuteja R."/>
            <person name="Spillane C."/>
            <person name="Robinson S.J."/>
            <person name="Links M.G."/>
            <person name="Clarke C."/>
            <person name="Higgins E.E."/>
            <person name="Huebert T."/>
            <person name="Sharpe A.G."/>
            <person name="Parkin I.A."/>
        </authorList>
    </citation>
    <scope>NUCLEOTIDE SEQUENCE [LARGE SCALE GENOMIC DNA]</scope>
    <source>
        <strain evidence="13">cv. DH55</strain>
    </source>
</reference>
<feature type="domain" description="Leucine-rich repeat-containing N-terminal plant-type" evidence="12">
    <location>
        <begin position="48"/>
        <end position="93"/>
    </location>
</feature>
<evidence type="ECO:0000256" key="8">
    <source>
        <dbReference type="ARBA" id="ARBA00023136"/>
    </source>
</evidence>
<feature type="transmembrane region" description="Helical" evidence="11">
    <location>
        <begin position="399"/>
        <end position="420"/>
    </location>
</feature>
<dbReference type="GeneID" id="104704871"/>
<keyword evidence="6" id="KW-0677">Repeat</keyword>
<evidence type="ECO:0000256" key="1">
    <source>
        <dbReference type="ARBA" id="ARBA00004162"/>
    </source>
</evidence>
<evidence type="ECO:0000313" key="13">
    <source>
        <dbReference type="Proteomes" id="UP000694864"/>
    </source>
</evidence>
<evidence type="ECO:0000256" key="6">
    <source>
        <dbReference type="ARBA" id="ARBA00022737"/>
    </source>
</evidence>
<keyword evidence="3" id="KW-0433">Leucine-rich repeat</keyword>
<accession>A0ABM0T104</accession>
<comment type="subcellular location">
    <subcellularLocation>
        <location evidence="1">Cell membrane</location>
        <topology evidence="1">Single-pass membrane protein</topology>
    </subcellularLocation>
    <subcellularLocation>
        <location evidence="2">Membrane</location>
        <topology evidence="2">Single-pass type I membrane protein</topology>
    </subcellularLocation>
</comment>
<evidence type="ECO:0000313" key="14">
    <source>
        <dbReference type="RefSeq" id="XP_010419191.1"/>
    </source>
</evidence>
<keyword evidence="13" id="KW-1185">Reference proteome</keyword>
<keyword evidence="7 11" id="KW-1133">Transmembrane helix</keyword>
<keyword evidence="9" id="KW-0675">Receptor</keyword>